<dbReference type="InterPro" id="IPR001214">
    <property type="entry name" value="SET_dom"/>
</dbReference>
<accession>A0A922I647</accession>
<dbReference type="GO" id="GO:0008170">
    <property type="term" value="F:N-methyltransferase activity"/>
    <property type="evidence" value="ECO:0007669"/>
    <property type="project" value="UniProtKB-ARBA"/>
</dbReference>
<dbReference type="SUPFAM" id="SSF144232">
    <property type="entry name" value="HIT/MYND zinc finger-like"/>
    <property type="match status" value="1"/>
</dbReference>
<dbReference type="GO" id="GO:0008757">
    <property type="term" value="F:S-adenosylmethionine-dependent methyltransferase activity"/>
    <property type="evidence" value="ECO:0007669"/>
    <property type="project" value="UniProtKB-ARBA"/>
</dbReference>
<dbReference type="PANTHER" id="PTHR12197">
    <property type="entry name" value="HISTONE-LYSINE N-METHYLTRANSFERASE SMYD"/>
    <property type="match status" value="1"/>
</dbReference>
<dbReference type="InterPro" id="IPR002893">
    <property type="entry name" value="Znf_MYND"/>
</dbReference>
<evidence type="ECO:0000256" key="4">
    <source>
        <dbReference type="PROSITE-ProRule" id="PRU00134"/>
    </source>
</evidence>
<gene>
    <name evidence="7" type="ORF">DERF_006415</name>
</gene>
<dbReference type="GO" id="GO:0008276">
    <property type="term" value="F:protein methyltransferase activity"/>
    <property type="evidence" value="ECO:0007669"/>
    <property type="project" value="UniProtKB-ARBA"/>
</dbReference>
<dbReference type="Gene3D" id="1.10.220.160">
    <property type="match status" value="1"/>
</dbReference>
<sequence length="378" mass="44269">MISHRDYKAGEIISVNPPFVHAIDEDKKGKYCDYCLAPTTGGATALGKCSNCKHMYYCGKDCQRNDWKQHKFECKIFKKSYEIITDEFDRFLLRLYLFVKNNPECVNERQKFINDENSNRCFNDLLMTDWNRMQNDSFRISDFETICTKFQFMKIEFNRTVLFKFYCISCSKFLKIVNYELEKLGAGLYIAESQIGHSCTPNSAQLFNGNQIVMRAIKPIKSGTQITVSYVNMIESRYDRQTKLAQYFNITCECQRCNSVDPVNHQLLKEFIMKLDILYLVDKFKAYKLGVEVLSMFQWIYTDYHPSLIIYKINLLKIRHEIALENGDNERIGLSVAAMARQVRIELPDAYKEIFENTYFNQPEDAQITIMKALANVD</sequence>
<dbReference type="EMBL" id="ASGP02000002">
    <property type="protein sequence ID" value="KAH9522859.1"/>
    <property type="molecule type" value="Genomic_DNA"/>
</dbReference>
<dbReference type="Pfam" id="PF00856">
    <property type="entry name" value="SET"/>
    <property type="match status" value="1"/>
</dbReference>
<name>A0A922I647_DERFA</name>
<dbReference type="PROSITE" id="PS01360">
    <property type="entry name" value="ZF_MYND_1"/>
    <property type="match status" value="1"/>
</dbReference>
<dbReference type="GO" id="GO:0008270">
    <property type="term" value="F:zinc ion binding"/>
    <property type="evidence" value="ECO:0007669"/>
    <property type="project" value="UniProtKB-KW"/>
</dbReference>
<dbReference type="Pfam" id="PF01753">
    <property type="entry name" value="zf-MYND"/>
    <property type="match status" value="1"/>
</dbReference>
<dbReference type="SUPFAM" id="SSF82199">
    <property type="entry name" value="SET domain"/>
    <property type="match status" value="1"/>
</dbReference>
<proteinExistence type="predicted"/>
<evidence type="ECO:0000259" key="5">
    <source>
        <dbReference type="PROSITE" id="PS50280"/>
    </source>
</evidence>
<feature type="domain" description="MYND-type" evidence="6">
    <location>
        <begin position="32"/>
        <end position="74"/>
    </location>
</feature>
<reference evidence="7" key="2">
    <citation type="journal article" date="2022" name="Res Sq">
        <title>Comparative Genomics Reveals Insights into the Divergent Evolution of Astigmatic Mites and Household Pest Adaptations.</title>
        <authorList>
            <person name="Xiong Q."/>
            <person name="Wan A.T.-Y."/>
            <person name="Liu X.-Y."/>
            <person name="Fung C.S.-H."/>
            <person name="Xiao X."/>
            <person name="Malainual N."/>
            <person name="Hou J."/>
            <person name="Wang L."/>
            <person name="Wang M."/>
            <person name="Yang K."/>
            <person name="Cui Y."/>
            <person name="Leung E."/>
            <person name="Nong W."/>
            <person name="Shin S.-K."/>
            <person name="Au S."/>
            <person name="Jeong K.Y."/>
            <person name="Chew F.T."/>
            <person name="Hui J."/>
            <person name="Leung T.F."/>
            <person name="Tungtrongchitr A."/>
            <person name="Zhong N."/>
            <person name="Liu Z."/>
            <person name="Tsui S."/>
        </authorList>
    </citation>
    <scope>NUCLEOTIDE SEQUENCE</scope>
    <source>
        <strain evidence="7">Derf</strain>
        <tissue evidence="7">Whole organism</tissue>
    </source>
</reference>
<protein>
    <submittedName>
        <fullName evidence="7">Uncharacterized protein</fullName>
    </submittedName>
</protein>
<dbReference type="InterPro" id="IPR046341">
    <property type="entry name" value="SET_dom_sf"/>
</dbReference>
<evidence type="ECO:0000313" key="7">
    <source>
        <dbReference type="EMBL" id="KAH9522859.1"/>
    </source>
</evidence>
<feature type="domain" description="SET" evidence="5">
    <location>
        <begin position="1"/>
        <end position="231"/>
    </location>
</feature>
<dbReference type="Gene3D" id="2.170.270.10">
    <property type="entry name" value="SET domain"/>
    <property type="match status" value="1"/>
</dbReference>
<dbReference type="AlphaFoldDB" id="A0A922I647"/>
<dbReference type="Gene3D" id="6.10.140.2220">
    <property type="match status" value="1"/>
</dbReference>
<keyword evidence="8" id="KW-1185">Reference proteome</keyword>
<dbReference type="PROSITE" id="PS50865">
    <property type="entry name" value="ZF_MYND_2"/>
    <property type="match status" value="1"/>
</dbReference>
<organism evidence="7 8">
    <name type="scientific">Dermatophagoides farinae</name>
    <name type="common">American house dust mite</name>
    <dbReference type="NCBI Taxonomy" id="6954"/>
    <lineage>
        <taxon>Eukaryota</taxon>
        <taxon>Metazoa</taxon>
        <taxon>Ecdysozoa</taxon>
        <taxon>Arthropoda</taxon>
        <taxon>Chelicerata</taxon>
        <taxon>Arachnida</taxon>
        <taxon>Acari</taxon>
        <taxon>Acariformes</taxon>
        <taxon>Sarcoptiformes</taxon>
        <taxon>Astigmata</taxon>
        <taxon>Psoroptidia</taxon>
        <taxon>Analgoidea</taxon>
        <taxon>Pyroglyphidae</taxon>
        <taxon>Dermatophagoidinae</taxon>
        <taxon>Dermatophagoides</taxon>
    </lineage>
</organism>
<evidence type="ECO:0000256" key="1">
    <source>
        <dbReference type="ARBA" id="ARBA00022723"/>
    </source>
</evidence>
<keyword evidence="1" id="KW-0479">Metal-binding</keyword>
<evidence type="ECO:0000313" key="8">
    <source>
        <dbReference type="Proteomes" id="UP000790347"/>
    </source>
</evidence>
<keyword evidence="3" id="KW-0862">Zinc</keyword>
<reference evidence="7" key="1">
    <citation type="submission" date="2013-05" db="EMBL/GenBank/DDBJ databases">
        <authorList>
            <person name="Yim A.K.Y."/>
            <person name="Chan T.F."/>
            <person name="Ji K.M."/>
            <person name="Liu X.Y."/>
            <person name="Zhou J.W."/>
            <person name="Li R.Q."/>
            <person name="Yang K.Y."/>
            <person name="Li J."/>
            <person name="Li M."/>
            <person name="Law P.T.W."/>
            <person name="Wu Y.L."/>
            <person name="Cai Z.L."/>
            <person name="Qin H."/>
            <person name="Bao Y."/>
            <person name="Leung R.K.K."/>
            <person name="Ng P.K.S."/>
            <person name="Zou J."/>
            <person name="Zhong X.J."/>
            <person name="Ran P.X."/>
            <person name="Zhong N.S."/>
            <person name="Liu Z.G."/>
            <person name="Tsui S.K.W."/>
        </authorList>
    </citation>
    <scope>NUCLEOTIDE SEQUENCE</scope>
    <source>
        <strain evidence="7">Derf</strain>
        <tissue evidence="7">Whole organism</tissue>
    </source>
</reference>
<evidence type="ECO:0000259" key="6">
    <source>
        <dbReference type="PROSITE" id="PS50865"/>
    </source>
</evidence>
<dbReference type="PANTHER" id="PTHR12197:SF251">
    <property type="entry name" value="EG:BACR7C10.4 PROTEIN"/>
    <property type="match status" value="1"/>
</dbReference>
<evidence type="ECO:0000256" key="2">
    <source>
        <dbReference type="ARBA" id="ARBA00022771"/>
    </source>
</evidence>
<dbReference type="GO" id="GO:0005634">
    <property type="term" value="C:nucleus"/>
    <property type="evidence" value="ECO:0007669"/>
    <property type="project" value="TreeGrafter"/>
</dbReference>
<keyword evidence="2 4" id="KW-0863">Zinc-finger</keyword>
<dbReference type="InterPro" id="IPR050869">
    <property type="entry name" value="H3K4_H4K5_MeTrfase"/>
</dbReference>
<dbReference type="PROSITE" id="PS50280">
    <property type="entry name" value="SET"/>
    <property type="match status" value="1"/>
</dbReference>
<comment type="caution">
    <text evidence="7">The sequence shown here is derived from an EMBL/GenBank/DDBJ whole genome shotgun (WGS) entry which is preliminary data.</text>
</comment>
<dbReference type="Proteomes" id="UP000790347">
    <property type="component" value="Unassembled WGS sequence"/>
</dbReference>
<evidence type="ECO:0000256" key="3">
    <source>
        <dbReference type="ARBA" id="ARBA00022833"/>
    </source>
</evidence>